<keyword evidence="1" id="KW-0175">Coiled coil</keyword>
<feature type="compositionally biased region" description="Low complexity" evidence="2">
    <location>
        <begin position="941"/>
        <end position="951"/>
    </location>
</feature>
<dbReference type="Proteomes" id="UP001470230">
    <property type="component" value="Unassembled WGS sequence"/>
</dbReference>
<feature type="region of interest" description="Disordered" evidence="2">
    <location>
        <begin position="137"/>
        <end position="187"/>
    </location>
</feature>
<feature type="compositionally biased region" description="Polar residues" evidence="2">
    <location>
        <begin position="952"/>
        <end position="962"/>
    </location>
</feature>
<evidence type="ECO:0000256" key="1">
    <source>
        <dbReference type="SAM" id="Coils"/>
    </source>
</evidence>
<dbReference type="EMBL" id="JAPFFF010000021">
    <property type="protein sequence ID" value="KAK8854172.1"/>
    <property type="molecule type" value="Genomic_DNA"/>
</dbReference>
<feature type="coiled-coil region" evidence="1">
    <location>
        <begin position="193"/>
        <end position="227"/>
    </location>
</feature>
<protein>
    <submittedName>
        <fullName evidence="3">Uncharacterized protein</fullName>
    </submittedName>
</protein>
<reference evidence="3 4" key="1">
    <citation type="submission" date="2024-04" db="EMBL/GenBank/DDBJ databases">
        <title>Tritrichomonas musculus Genome.</title>
        <authorList>
            <person name="Alves-Ferreira E."/>
            <person name="Grigg M."/>
            <person name="Lorenzi H."/>
            <person name="Galac M."/>
        </authorList>
    </citation>
    <scope>NUCLEOTIDE SEQUENCE [LARGE SCALE GENOMIC DNA]</scope>
    <source>
        <strain evidence="3 4">EAF2021</strain>
    </source>
</reference>
<evidence type="ECO:0000313" key="3">
    <source>
        <dbReference type="EMBL" id="KAK8854172.1"/>
    </source>
</evidence>
<feature type="compositionally biased region" description="Low complexity" evidence="2">
    <location>
        <begin position="1073"/>
        <end position="1092"/>
    </location>
</feature>
<comment type="caution">
    <text evidence="3">The sequence shown here is derived from an EMBL/GenBank/DDBJ whole genome shotgun (WGS) entry which is preliminary data.</text>
</comment>
<feature type="region of interest" description="Disordered" evidence="2">
    <location>
        <begin position="941"/>
        <end position="962"/>
    </location>
</feature>
<feature type="compositionally biased region" description="Polar residues" evidence="2">
    <location>
        <begin position="155"/>
        <end position="167"/>
    </location>
</feature>
<keyword evidence="4" id="KW-1185">Reference proteome</keyword>
<feature type="compositionally biased region" description="Low complexity" evidence="2">
    <location>
        <begin position="717"/>
        <end position="727"/>
    </location>
</feature>
<feature type="compositionally biased region" description="Basic and acidic residues" evidence="2">
    <location>
        <begin position="137"/>
        <end position="150"/>
    </location>
</feature>
<organism evidence="3 4">
    <name type="scientific">Tritrichomonas musculus</name>
    <dbReference type="NCBI Taxonomy" id="1915356"/>
    <lineage>
        <taxon>Eukaryota</taxon>
        <taxon>Metamonada</taxon>
        <taxon>Parabasalia</taxon>
        <taxon>Tritrichomonadida</taxon>
        <taxon>Tritrichomonadidae</taxon>
        <taxon>Tritrichomonas</taxon>
    </lineage>
</organism>
<feature type="region of interest" description="Disordered" evidence="2">
    <location>
        <begin position="989"/>
        <end position="1038"/>
    </location>
</feature>
<accession>A0ABR2HXZ3</accession>
<proteinExistence type="predicted"/>
<sequence>MCETDLRNEILQSTQRLMNQIDQIKPVEINPEEIEKSQAFINQIESEQIQNIEKSHSLLRDVTNWGDKRKDQYDEFEKPLLNTVENSVHVSEEVTKSAIPLLQEKINNYDRHLGDLKASIASMGDVIAKTAKEAYEMKKTGNEPSSKPEEITPFFQFSPSSNLLSQNDNEDNGDTQQKNNNEDIDNDTSYDMIQSLKLREEHLLNVVKSLSNELKALKSTIKTEQNMSKNFHYELEYLKSHTYSPTLEIDSGYILQHEQIQNTELQISLNNIKIYEIPLEVIEHKDKLLGTKDFEEVEEQTQELPPKIIMYQNFEIADIDPNQNYDFLKNLVINEIKEEYYSNLKDQSIQNENKDESEKEKENGDSLTSPEKFDNIIESFEIVNIISPQKDETEKIGKVTITKEKGNNHHIFNYSEDMNSEQVADDLDELINFHRSCPNNESESEIESDEDDEKALENDNDLKLQQLKLITDFKHAAKIIYNTKTGKREIITENNVRIELTPTNGNDNTFSFTSMNGQHLNVVLIANDNQINDVNINLNNDEVVDNRSMYIANEKNGNDEEIKLQVIINKDGESFVTNNDSEAETDKSNSSMFIDSNGSTFIYDSSNSIRIPVFMNETGQIMYEMANSEFIQVAMMNLQSELYYINDNGEKMLLKIDENGNFYVLSHNGQRIPIDIFKNLNVNDQISTETTKIKNNNIDQKEKQKRVEIITKDNEQTEANQNTNTNENDNEYQYKGSNDITGNKLVPVSISRKDNELKIIYQDKEDAVVVNTNISHTTENGQIILRPSTNPVINQNKSSNLNLAVKGVKFNFNNDNPQTRITRIVGGFNKTFMRQSRRKKFNWTVRPARQIVKLNIEPRPPRCFYHQSYRDRLAAAQLANKNKSNEEPQSTQKNATTETCKNIPLRWMALPVRPPPPCCRKGLHNDLNLMTITSVPISTPDAAAPPATAPTKNSNQTKEVPTASNQYQSIMNDLSNKPKYIFNKRKIVQPDSKHSRAKMIQEQNQFKSEQSGRKVTINSNTKNQKYPASPSPRRQLQHQKIKHLNPLTPSLPKNMSIQPAPRIKFTVADDCENNANNTNSDVNNSNNYNTSTVELPQM</sequence>
<feature type="region of interest" description="Disordered" evidence="2">
    <location>
        <begin position="347"/>
        <end position="371"/>
    </location>
</feature>
<feature type="compositionally biased region" description="Basic and acidic residues" evidence="2">
    <location>
        <begin position="352"/>
        <end position="364"/>
    </location>
</feature>
<evidence type="ECO:0000313" key="4">
    <source>
        <dbReference type="Proteomes" id="UP001470230"/>
    </source>
</evidence>
<feature type="region of interest" description="Disordered" evidence="2">
    <location>
        <begin position="1071"/>
        <end position="1098"/>
    </location>
</feature>
<evidence type="ECO:0000256" key="2">
    <source>
        <dbReference type="SAM" id="MobiDB-lite"/>
    </source>
</evidence>
<feature type="region of interest" description="Disordered" evidence="2">
    <location>
        <begin position="713"/>
        <end position="738"/>
    </location>
</feature>
<gene>
    <name evidence="3" type="ORF">M9Y10_016730</name>
</gene>
<name>A0ABR2HXZ3_9EUKA</name>
<feature type="compositionally biased region" description="Polar residues" evidence="2">
    <location>
        <begin position="1016"/>
        <end position="1026"/>
    </location>
</feature>